<evidence type="ECO:0000313" key="3">
    <source>
        <dbReference type="Proteomes" id="UP000318380"/>
    </source>
</evidence>
<dbReference type="PANTHER" id="PTHR11803:SF58">
    <property type="entry name" value="PROTEIN HMF1-RELATED"/>
    <property type="match status" value="1"/>
</dbReference>
<keyword evidence="3" id="KW-1185">Reference proteome</keyword>
<dbReference type="Gene3D" id="3.30.1330.40">
    <property type="entry name" value="RutC-like"/>
    <property type="match status" value="1"/>
</dbReference>
<dbReference type="GO" id="GO:0019239">
    <property type="term" value="F:deaminase activity"/>
    <property type="evidence" value="ECO:0007669"/>
    <property type="project" value="TreeGrafter"/>
</dbReference>
<sequence length="130" mass="14189">MTLRAHNPASVFPPYRNYAHAVEVPAGARTLHISGLNGFDETGQIMPATFEEQITNVWRHLGNVLTDAGMDYTDLVSLRFFLTAADLDPANVDAIAEHLGDHLAARTVVVQQLLDPAWLVEVEAIAAKVD</sequence>
<dbReference type="PANTHER" id="PTHR11803">
    <property type="entry name" value="2-IMINOBUTANOATE/2-IMINOPROPANOATE DEAMINASE RIDA"/>
    <property type="match status" value="1"/>
</dbReference>
<protein>
    <submittedName>
        <fullName evidence="2">Enamine deaminase RidA (YjgF/YER057c/UK114 family)</fullName>
    </submittedName>
</protein>
<proteinExistence type="inferred from homology"/>
<organism evidence="2 3">
    <name type="scientific">Kribbella amoyensis</name>
    <dbReference type="NCBI Taxonomy" id="996641"/>
    <lineage>
        <taxon>Bacteria</taxon>
        <taxon>Bacillati</taxon>
        <taxon>Actinomycetota</taxon>
        <taxon>Actinomycetes</taxon>
        <taxon>Propionibacteriales</taxon>
        <taxon>Kribbellaceae</taxon>
        <taxon>Kribbella</taxon>
    </lineage>
</organism>
<dbReference type="RefSeq" id="WP_145805187.1">
    <property type="nucleotide sequence ID" value="NZ_VIVK01000001.1"/>
</dbReference>
<evidence type="ECO:0000256" key="1">
    <source>
        <dbReference type="ARBA" id="ARBA00010552"/>
    </source>
</evidence>
<dbReference type="SUPFAM" id="SSF55298">
    <property type="entry name" value="YjgF-like"/>
    <property type="match status" value="1"/>
</dbReference>
<dbReference type="CDD" id="cd00448">
    <property type="entry name" value="YjgF_YER057c_UK114_family"/>
    <property type="match status" value="1"/>
</dbReference>
<accession>A0A561BPW9</accession>
<dbReference type="GO" id="GO:0005829">
    <property type="term" value="C:cytosol"/>
    <property type="evidence" value="ECO:0007669"/>
    <property type="project" value="TreeGrafter"/>
</dbReference>
<dbReference type="AlphaFoldDB" id="A0A561BPW9"/>
<dbReference type="OrthoDB" id="9815126at2"/>
<dbReference type="Pfam" id="PF01042">
    <property type="entry name" value="Ribonuc_L-PSP"/>
    <property type="match status" value="1"/>
</dbReference>
<dbReference type="InterPro" id="IPR035959">
    <property type="entry name" value="RutC-like_sf"/>
</dbReference>
<dbReference type="Proteomes" id="UP000318380">
    <property type="component" value="Unassembled WGS sequence"/>
</dbReference>
<gene>
    <name evidence="2" type="ORF">FB561_1960</name>
</gene>
<comment type="caution">
    <text evidence="2">The sequence shown here is derived from an EMBL/GenBank/DDBJ whole genome shotgun (WGS) entry which is preliminary data.</text>
</comment>
<reference evidence="2 3" key="1">
    <citation type="submission" date="2019-06" db="EMBL/GenBank/DDBJ databases">
        <title>Sequencing the genomes of 1000 actinobacteria strains.</title>
        <authorList>
            <person name="Klenk H.-P."/>
        </authorList>
    </citation>
    <scope>NUCLEOTIDE SEQUENCE [LARGE SCALE GENOMIC DNA]</scope>
    <source>
        <strain evidence="2 3">DSM 24683</strain>
    </source>
</reference>
<evidence type="ECO:0000313" key="2">
    <source>
        <dbReference type="EMBL" id="TWD80863.1"/>
    </source>
</evidence>
<dbReference type="EMBL" id="VIVK01000001">
    <property type="protein sequence ID" value="TWD80863.1"/>
    <property type="molecule type" value="Genomic_DNA"/>
</dbReference>
<comment type="similarity">
    <text evidence="1">Belongs to the RutC family.</text>
</comment>
<name>A0A561BPW9_9ACTN</name>
<dbReference type="InterPro" id="IPR006175">
    <property type="entry name" value="YjgF/YER057c/UK114"/>
</dbReference>